<evidence type="ECO:0000313" key="3">
    <source>
        <dbReference type="Proteomes" id="UP000316925"/>
    </source>
</evidence>
<dbReference type="AlphaFoldDB" id="A0A523YP07"/>
<dbReference type="PANTHER" id="PTHR36928">
    <property type="entry name" value="PHOSPHATASE YCDX-RELATED"/>
    <property type="match status" value="1"/>
</dbReference>
<proteinExistence type="predicted"/>
<comment type="caution">
    <text evidence="2">The sequence shown here is derived from an EMBL/GenBank/DDBJ whole genome shotgun (WGS) entry which is preliminary data.</text>
</comment>
<dbReference type="InterPro" id="IPR004013">
    <property type="entry name" value="PHP_dom"/>
</dbReference>
<dbReference type="Pfam" id="PF02811">
    <property type="entry name" value="PHP"/>
    <property type="match status" value="1"/>
</dbReference>
<accession>A0A523YP07</accession>
<dbReference type="Gene3D" id="3.20.20.140">
    <property type="entry name" value="Metal-dependent hydrolases"/>
    <property type="match status" value="1"/>
</dbReference>
<protein>
    <submittedName>
        <fullName evidence="2">Histidinol phosphate phosphatase domain-containing protein</fullName>
    </submittedName>
</protein>
<dbReference type="InterPro" id="IPR016195">
    <property type="entry name" value="Pol/histidinol_Pase-like"/>
</dbReference>
<dbReference type="CDD" id="cd07432">
    <property type="entry name" value="PHP_HisPPase"/>
    <property type="match status" value="1"/>
</dbReference>
<dbReference type="PANTHER" id="PTHR36928:SF1">
    <property type="entry name" value="PHOSPHATASE YCDX-RELATED"/>
    <property type="match status" value="1"/>
</dbReference>
<dbReference type="InterPro" id="IPR003141">
    <property type="entry name" value="Pol/His_phosphatase_N"/>
</dbReference>
<dbReference type="GO" id="GO:0005829">
    <property type="term" value="C:cytosol"/>
    <property type="evidence" value="ECO:0007669"/>
    <property type="project" value="TreeGrafter"/>
</dbReference>
<dbReference type="EMBL" id="SOIJ01000129">
    <property type="protein sequence ID" value="TET93255.1"/>
    <property type="molecule type" value="Genomic_DNA"/>
</dbReference>
<gene>
    <name evidence="2" type="ORF">E3J33_02260</name>
</gene>
<dbReference type="SUPFAM" id="SSF89550">
    <property type="entry name" value="PHP domain-like"/>
    <property type="match status" value="1"/>
</dbReference>
<dbReference type="InterPro" id="IPR050243">
    <property type="entry name" value="PHP_phosphatase"/>
</dbReference>
<dbReference type="Proteomes" id="UP000316925">
    <property type="component" value="Unassembled WGS sequence"/>
</dbReference>
<evidence type="ECO:0000313" key="2">
    <source>
        <dbReference type="EMBL" id="TET93255.1"/>
    </source>
</evidence>
<feature type="domain" description="Polymerase/histidinol phosphatase N-terminal" evidence="1">
    <location>
        <begin position="2"/>
        <end position="76"/>
    </location>
</feature>
<dbReference type="GO" id="GO:0008270">
    <property type="term" value="F:zinc ion binding"/>
    <property type="evidence" value="ECO:0007669"/>
    <property type="project" value="TreeGrafter"/>
</dbReference>
<organism evidence="2 3">
    <name type="scientific">Aerophobetes bacterium</name>
    <dbReference type="NCBI Taxonomy" id="2030807"/>
    <lineage>
        <taxon>Bacteria</taxon>
        <taxon>Candidatus Aerophobota</taxon>
    </lineage>
</organism>
<dbReference type="GO" id="GO:0042578">
    <property type="term" value="F:phosphoric ester hydrolase activity"/>
    <property type="evidence" value="ECO:0007669"/>
    <property type="project" value="TreeGrafter"/>
</dbReference>
<evidence type="ECO:0000259" key="1">
    <source>
        <dbReference type="SMART" id="SM00481"/>
    </source>
</evidence>
<dbReference type="NCBIfam" id="NF004981">
    <property type="entry name" value="PRK06361.1"/>
    <property type="match status" value="1"/>
</dbReference>
<reference evidence="2 3" key="1">
    <citation type="submission" date="2019-03" db="EMBL/GenBank/DDBJ databases">
        <title>Metabolic potential of uncultured bacteria and archaea associated with petroleum seepage in deep-sea sediments.</title>
        <authorList>
            <person name="Dong X."/>
            <person name="Hubert C."/>
        </authorList>
    </citation>
    <scope>NUCLEOTIDE SEQUENCE [LARGE SCALE GENOMIC DNA]</scope>
    <source>
        <strain evidence="2">E29_bin28</strain>
    </source>
</reference>
<sequence length="217" mass="23949">MIDLHTHSLLSDGQLCPAELVQRAKKKGYRALAITDHVDSSNLDLIVPQIVKFCRENAHLNSDIRVIPGAELTHLLPPLINKLARKAREKGAKLIIVHGETIVEPVPKGTNTAALDADIDVLAHPGLISEEEVKIAKERGIYLEISSRKGHSLTNGWLARLATKWGTKLILNTDAHGVEDLITEETARKILQGAGLSYREIESVMRNSQELVEKMNL</sequence>
<dbReference type="SMART" id="SM00481">
    <property type="entry name" value="POLIIIAc"/>
    <property type="match status" value="1"/>
</dbReference>
<name>A0A523YP07_UNCAE</name>